<comment type="caution">
    <text evidence="2">The sequence shown here is derived from an EMBL/GenBank/DDBJ whole genome shotgun (WGS) entry which is preliminary data.</text>
</comment>
<feature type="compositionally biased region" description="Polar residues" evidence="1">
    <location>
        <begin position="1"/>
        <end position="13"/>
    </location>
</feature>
<accession>A0AAV4PD20</accession>
<dbReference type="Proteomes" id="UP001054945">
    <property type="component" value="Unassembled WGS sequence"/>
</dbReference>
<gene>
    <name evidence="2" type="ORF">CEXT_147641</name>
</gene>
<reference evidence="2 3" key="1">
    <citation type="submission" date="2021-06" db="EMBL/GenBank/DDBJ databases">
        <title>Caerostris extrusa draft genome.</title>
        <authorList>
            <person name="Kono N."/>
            <person name="Arakawa K."/>
        </authorList>
    </citation>
    <scope>NUCLEOTIDE SEQUENCE [LARGE SCALE GENOMIC DNA]</scope>
</reference>
<keyword evidence="3" id="KW-1185">Reference proteome</keyword>
<dbReference type="EMBL" id="BPLR01004478">
    <property type="protein sequence ID" value="GIX95182.1"/>
    <property type="molecule type" value="Genomic_DNA"/>
</dbReference>
<feature type="region of interest" description="Disordered" evidence="1">
    <location>
        <begin position="1"/>
        <end position="25"/>
    </location>
</feature>
<sequence>MVPSQATNTSSSMEDPPAPADYPLKIDTISSTNAQTGLTLDGHISRETLQKVKLAKLLEDHQVSRYRTYNQKTN</sequence>
<dbReference type="AlphaFoldDB" id="A0AAV4PD20"/>
<proteinExistence type="predicted"/>
<name>A0AAV4PD20_CAEEX</name>
<evidence type="ECO:0000313" key="2">
    <source>
        <dbReference type="EMBL" id="GIX95182.1"/>
    </source>
</evidence>
<evidence type="ECO:0000313" key="3">
    <source>
        <dbReference type="Proteomes" id="UP001054945"/>
    </source>
</evidence>
<protein>
    <submittedName>
        <fullName evidence="2">Uncharacterized protein</fullName>
    </submittedName>
</protein>
<evidence type="ECO:0000256" key="1">
    <source>
        <dbReference type="SAM" id="MobiDB-lite"/>
    </source>
</evidence>
<organism evidence="2 3">
    <name type="scientific">Caerostris extrusa</name>
    <name type="common">Bark spider</name>
    <name type="synonym">Caerostris bankana</name>
    <dbReference type="NCBI Taxonomy" id="172846"/>
    <lineage>
        <taxon>Eukaryota</taxon>
        <taxon>Metazoa</taxon>
        <taxon>Ecdysozoa</taxon>
        <taxon>Arthropoda</taxon>
        <taxon>Chelicerata</taxon>
        <taxon>Arachnida</taxon>
        <taxon>Araneae</taxon>
        <taxon>Araneomorphae</taxon>
        <taxon>Entelegynae</taxon>
        <taxon>Araneoidea</taxon>
        <taxon>Araneidae</taxon>
        <taxon>Caerostris</taxon>
    </lineage>
</organism>